<dbReference type="GO" id="GO:0008198">
    <property type="term" value="F:ferrous iron binding"/>
    <property type="evidence" value="ECO:0007669"/>
    <property type="project" value="InterPro"/>
</dbReference>
<comment type="caution">
    <text evidence="2">The sequence shown here is derived from an EMBL/GenBank/DDBJ whole genome shotgun (WGS) entry which is preliminary data.</text>
</comment>
<protein>
    <recommendedName>
        <fullName evidence="1">Extradiol ring-cleavage dioxygenase class III enzyme subunit B domain-containing protein</fullName>
    </recommendedName>
</protein>
<dbReference type="AlphaFoldDB" id="A0A2H9T1U2"/>
<feature type="domain" description="Extradiol ring-cleavage dioxygenase class III enzyme subunit B" evidence="1">
    <location>
        <begin position="7"/>
        <end position="222"/>
    </location>
</feature>
<dbReference type="Gene3D" id="3.40.830.10">
    <property type="entry name" value="LigB-like"/>
    <property type="match status" value="1"/>
</dbReference>
<dbReference type="Pfam" id="PF02900">
    <property type="entry name" value="LigB"/>
    <property type="match status" value="1"/>
</dbReference>
<evidence type="ECO:0000313" key="2">
    <source>
        <dbReference type="EMBL" id="PJE69713.1"/>
    </source>
</evidence>
<dbReference type="GO" id="GO:0016702">
    <property type="term" value="F:oxidoreductase activity, acting on single donors with incorporation of molecular oxygen, incorporation of two atoms of oxygen"/>
    <property type="evidence" value="ECO:0007669"/>
    <property type="project" value="UniProtKB-ARBA"/>
</dbReference>
<feature type="non-terminal residue" evidence="2">
    <location>
        <position position="223"/>
    </location>
</feature>
<dbReference type="SUPFAM" id="SSF53213">
    <property type="entry name" value="LigB-like"/>
    <property type="match status" value="1"/>
</dbReference>
<organism evidence="2 3">
    <name type="scientific">Candidatus Staskawiczbacteria bacterium CG10_big_fil_rev_8_21_14_0_10_38_10</name>
    <dbReference type="NCBI Taxonomy" id="1974891"/>
    <lineage>
        <taxon>Bacteria</taxon>
        <taxon>Candidatus Staskawicziibacteriota</taxon>
    </lineage>
</organism>
<reference evidence="3" key="1">
    <citation type="submission" date="2017-09" db="EMBL/GenBank/DDBJ databases">
        <title>Depth-based differentiation of microbial function through sediment-hosted aquifers and enrichment of novel symbionts in the deep terrestrial subsurface.</title>
        <authorList>
            <person name="Probst A.J."/>
            <person name="Ladd B."/>
            <person name="Jarett J.K."/>
            <person name="Geller-Mcgrath D.E."/>
            <person name="Sieber C.M.K."/>
            <person name="Emerson J.B."/>
            <person name="Anantharaman K."/>
            <person name="Thomas B.C."/>
            <person name="Malmstrom R."/>
            <person name="Stieglmeier M."/>
            <person name="Klingl A."/>
            <person name="Woyke T."/>
            <person name="Ryan C.M."/>
            <person name="Banfield J.F."/>
        </authorList>
    </citation>
    <scope>NUCLEOTIDE SEQUENCE [LARGE SCALE GENOMIC DNA]</scope>
</reference>
<name>A0A2H9T1U2_9BACT</name>
<sequence>MLKFASICPHPPIIIPTIGSSRDLERVSKTIKAMERLAKIFQHSQPETVIVISPHGPVSYHDIAVTMSPALSGNLKAFGDYETEMNFENDLELVDILQEKCRERKIPLKLMDEPQLDHGSLVPLYYLTHAYRQAGKDYKPKGGKILKVVPVAYSFLNRQINFEFGKKLFEVCNIKGKTKKRRIAIVASGDLSHRLTFEAPAGFNPRGAEFDEKIIELLEENNT</sequence>
<evidence type="ECO:0000259" key="1">
    <source>
        <dbReference type="Pfam" id="PF02900"/>
    </source>
</evidence>
<gene>
    <name evidence="2" type="ORF">COU98_00455</name>
</gene>
<evidence type="ECO:0000313" key="3">
    <source>
        <dbReference type="Proteomes" id="UP000236946"/>
    </source>
</evidence>
<dbReference type="EMBL" id="PFEN01000010">
    <property type="protein sequence ID" value="PJE69713.1"/>
    <property type="molecule type" value="Genomic_DNA"/>
</dbReference>
<accession>A0A2H9T1U2</accession>
<dbReference type="CDD" id="cd07951">
    <property type="entry name" value="ED_3B_N_AMMECR1"/>
    <property type="match status" value="1"/>
</dbReference>
<dbReference type="InterPro" id="IPR004183">
    <property type="entry name" value="Xdiol_dOase_suB"/>
</dbReference>
<proteinExistence type="predicted"/>
<dbReference type="Proteomes" id="UP000236946">
    <property type="component" value="Unassembled WGS sequence"/>
</dbReference>